<accession>A0ABY7D4A6</accession>
<name>A0ABY7D4A6_9BASI</name>
<evidence type="ECO:0000256" key="1">
    <source>
        <dbReference type="SAM" id="MobiDB-lite"/>
    </source>
</evidence>
<reference evidence="3" key="1">
    <citation type="submission" date="2022-10" db="EMBL/GenBank/DDBJ databases">
        <title>Puccinia triticina Genome sequencing and assembly.</title>
        <authorList>
            <person name="Li C."/>
        </authorList>
    </citation>
    <scope>NUCLEOTIDE SEQUENCE</scope>
    <source>
        <strain evidence="3">Pt15</strain>
    </source>
</reference>
<gene>
    <name evidence="3" type="ORF">PtA15_11A448</name>
</gene>
<sequence>MKMLIYCPVVLMLLASVLGDPCPDDAPPVCFSPKDYKNKDLSDIPVQFAGDDHTCQNNLPMKPKGDELDTKRWRTRCCLKTELLKIDPKFVFNSEAEFKLPRKTLTSDQDLEHPPYRNSNPAPLCY</sequence>
<feature type="chain" id="PRO_5045701164" evidence="2">
    <location>
        <begin position="20"/>
        <end position="126"/>
    </location>
</feature>
<keyword evidence="4" id="KW-1185">Reference proteome</keyword>
<protein>
    <submittedName>
        <fullName evidence="3">Uncharacterized protein</fullName>
    </submittedName>
</protein>
<dbReference type="Proteomes" id="UP001164743">
    <property type="component" value="Chromosome 11A"/>
</dbReference>
<organism evidence="3 4">
    <name type="scientific">Puccinia triticina</name>
    <dbReference type="NCBI Taxonomy" id="208348"/>
    <lineage>
        <taxon>Eukaryota</taxon>
        <taxon>Fungi</taxon>
        <taxon>Dikarya</taxon>
        <taxon>Basidiomycota</taxon>
        <taxon>Pucciniomycotina</taxon>
        <taxon>Pucciniomycetes</taxon>
        <taxon>Pucciniales</taxon>
        <taxon>Pucciniaceae</taxon>
        <taxon>Puccinia</taxon>
    </lineage>
</organism>
<feature type="signal peptide" evidence="2">
    <location>
        <begin position="1"/>
        <end position="19"/>
    </location>
</feature>
<feature type="region of interest" description="Disordered" evidence="1">
    <location>
        <begin position="103"/>
        <end position="126"/>
    </location>
</feature>
<dbReference type="RefSeq" id="XP_053025312.1">
    <property type="nucleotide sequence ID" value="XM_053161357.1"/>
</dbReference>
<dbReference type="EMBL" id="CP110431">
    <property type="protein sequence ID" value="WAQ89757.1"/>
    <property type="molecule type" value="Genomic_DNA"/>
</dbReference>
<proteinExistence type="predicted"/>
<evidence type="ECO:0000256" key="2">
    <source>
        <dbReference type="SAM" id="SignalP"/>
    </source>
</evidence>
<feature type="compositionally biased region" description="Polar residues" evidence="1">
    <location>
        <begin position="117"/>
        <end position="126"/>
    </location>
</feature>
<keyword evidence="2" id="KW-0732">Signal</keyword>
<evidence type="ECO:0000313" key="3">
    <source>
        <dbReference type="EMBL" id="WAQ89757.1"/>
    </source>
</evidence>
<evidence type="ECO:0000313" key="4">
    <source>
        <dbReference type="Proteomes" id="UP001164743"/>
    </source>
</evidence>
<dbReference type="GeneID" id="77802252"/>